<dbReference type="InterPro" id="IPR032284">
    <property type="entry name" value="RecQ_Zn-bd"/>
</dbReference>
<feature type="compositionally biased region" description="Low complexity" evidence="20">
    <location>
        <begin position="530"/>
        <end position="540"/>
    </location>
</feature>
<evidence type="ECO:0000256" key="3">
    <source>
        <dbReference type="ARBA" id="ARBA00005446"/>
    </source>
</evidence>
<evidence type="ECO:0000256" key="2">
    <source>
        <dbReference type="ARBA" id="ARBA00004123"/>
    </source>
</evidence>
<evidence type="ECO:0000256" key="10">
    <source>
        <dbReference type="ARBA" id="ARBA00022833"/>
    </source>
</evidence>
<dbReference type="GO" id="GO:0043138">
    <property type="term" value="F:3'-5' DNA helicase activity"/>
    <property type="evidence" value="ECO:0007669"/>
    <property type="project" value="UniProtKB-EC"/>
</dbReference>
<dbReference type="GO" id="GO:0005524">
    <property type="term" value="F:ATP binding"/>
    <property type="evidence" value="ECO:0007669"/>
    <property type="project" value="UniProtKB-KW"/>
</dbReference>
<keyword evidence="10" id="KW-0862">Zinc</keyword>
<reference evidence="24" key="1">
    <citation type="journal article" date="2022" name="bioRxiv">
        <title>Sequencing and chromosome-scale assembly of the giantPleurodeles waltlgenome.</title>
        <authorList>
            <person name="Brown T."/>
            <person name="Elewa A."/>
            <person name="Iarovenko S."/>
            <person name="Subramanian E."/>
            <person name="Araus A.J."/>
            <person name="Petzold A."/>
            <person name="Susuki M."/>
            <person name="Suzuki K.-i.T."/>
            <person name="Hayashi T."/>
            <person name="Toyoda A."/>
            <person name="Oliveira C."/>
            <person name="Osipova E."/>
            <person name="Leigh N.D."/>
            <person name="Simon A."/>
            <person name="Yun M.H."/>
        </authorList>
    </citation>
    <scope>NUCLEOTIDE SEQUENCE</scope>
    <source>
        <strain evidence="24">20211129_DDA</strain>
        <tissue evidence="24">Liver</tissue>
    </source>
</reference>
<dbReference type="InterPro" id="IPR036388">
    <property type="entry name" value="WH-like_DNA-bd_sf"/>
</dbReference>
<dbReference type="Gene3D" id="3.40.50.300">
    <property type="entry name" value="P-loop containing nucleotide triphosphate hydrolases"/>
    <property type="match status" value="2"/>
</dbReference>
<evidence type="ECO:0000256" key="19">
    <source>
        <dbReference type="ARBA" id="ARBA00073450"/>
    </source>
</evidence>
<dbReference type="FunFam" id="1.10.150.80:FF:000003">
    <property type="entry name" value="Bloom syndrome RecQ-like helicase"/>
    <property type="match status" value="1"/>
</dbReference>
<dbReference type="InterPro" id="IPR004589">
    <property type="entry name" value="DNA_helicase_ATP-dep_RecQ"/>
</dbReference>
<proteinExistence type="inferred from homology"/>
<organism evidence="24 25">
    <name type="scientific">Pleurodeles waltl</name>
    <name type="common">Iberian ribbed newt</name>
    <dbReference type="NCBI Taxonomy" id="8319"/>
    <lineage>
        <taxon>Eukaryota</taxon>
        <taxon>Metazoa</taxon>
        <taxon>Chordata</taxon>
        <taxon>Craniata</taxon>
        <taxon>Vertebrata</taxon>
        <taxon>Euteleostomi</taxon>
        <taxon>Amphibia</taxon>
        <taxon>Batrachia</taxon>
        <taxon>Caudata</taxon>
        <taxon>Salamandroidea</taxon>
        <taxon>Salamandridae</taxon>
        <taxon>Pleurodelinae</taxon>
        <taxon>Pleurodeles</taxon>
    </lineage>
</organism>
<evidence type="ECO:0000259" key="22">
    <source>
        <dbReference type="PROSITE" id="PS51192"/>
    </source>
</evidence>
<feature type="domain" description="Helicase C-terminal" evidence="23">
    <location>
        <begin position="1022"/>
        <end position="1165"/>
    </location>
</feature>
<dbReference type="FunFam" id="3.40.50.300:FF:000340">
    <property type="entry name" value="Bloom syndrome, RecQ helicase"/>
    <property type="match status" value="1"/>
</dbReference>
<dbReference type="GO" id="GO:0009378">
    <property type="term" value="F:four-way junction helicase activity"/>
    <property type="evidence" value="ECO:0007669"/>
    <property type="project" value="TreeGrafter"/>
</dbReference>
<evidence type="ECO:0000256" key="12">
    <source>
        <dbReference type="ARBA" id="ARBA00023125"/>
    </source>
</evidence>
<dbReference type="SMART" id="SM00487">
    <property type="entry name" value="DEXDc"/>
    <property type="match status" value="1"/>
</dbReference>
<protein>
    <recommendedName>
        <fullName evidence="19">RecQ-like DNA helicase BLM</fullName>
        <ecNumber evidence="17">5.6.2.4</ecNumber>
    </recommendedName>
    <alternativeName>
        <fullName evidence="18">DNA 3'-5' helicase BLM</fullName>
    </alternativeName>
</protein>
<dbReference type="GO" id="GO:0000723">
    <property type="term" value="P:telomere maintenance"/>
    <property type="evidence" value="ECO:0007669"/>
    <property type="project" value="TreeGrafter"/>
</dbReference>
<evidence type="ECO:0000256" key="8">
    <source>
        <dbReference type="ARBA" id="ARBA00022801"/>
    </source>
</evidence>
<dbReference type="Pfam" id="PF16202">
    <property type="entry name" value="BLM_N"/>
    <property type="match status" value="1"/>
</dbReference>
<dbReference type="Gene3D" id="1.10.10.10">
    <property type="entry name" value="Winged helix-like DNA-binding domain superfamily/Winged helix DNA-binding domain"/>
    <property type="match status" value="1"/>
</dbReference>
<dbReference type="GO" id="GO:0005737">
    <property type="term" value="C:cytoplasm"/>
    <property type="evidence" value="ECO:0007669"/>
    <property type="project" value="TreeGrafter"/>
</dbReference>
<evidence type="ECO:0000256" key="17">
    <source>
        <dbReference type="ARBA" id="ARBA00034808"/>
    </source>
</evidence>
<dbReference type="Pfam" id="PF00270">
    <property type="entry name" value="DEAD"/>
    <property type="match status" value="1"/>
</dbReference>
<keyword evidence="5" id="KW-0479">Metal-binding</keyword>
<dbReference type="InterPro" id="IPR012532">
    <property type="entry name" value="BDHCT"/>
</dbReference>
<dbReference type="PANTHER" id="PTHR13710">
    <property type="entry name" value="DNA HELICASE RECQ FAMILY MEMBER"/>
    <property type="match status" value="1"/>
</dbReference>
<feature type="compositionally biased region" description="Polar residues" evidence="20">
    <location>
        <begin position="1440"/>
        <end position="1452"/>
    </location>
</feature>
<dbReference type="Pfam" id="PF00271">
    <property type="entry name" value="Helicase_C"/>
    <property type="match status" value="1"/>
</dbReference>
<dbReference type="InterPro" id="IPR002464">
    <property type="entry name" value="DNA/RNA_helicase_DEAH_CS"/>
</dbReference>
<dbReference type="SUPFAM" id="SSF47819">
    <property type="entry name" value="HRDC-like"/>
    <property type="match status" value="1"/>
</dbReference>
<keyword evidence="9" id="KW-0347">Helicase</keyword>
<evidence type="ECO:0000256" key="9">
    <source>
        <dbReference type="ARBA" id="ARBA00022806"/>
    </source>
</evidence>
<feature type="region of interest" description="Disordered" evidence="20">
    <location>
        <begin position="506"/>
        <end position="556"/>
    </location>
</feature>
<evidence type="ECO:0000313" key="24">
    <source>
        <dbReference type="EMBL" id="KAJ1179154.1"/>
    </source>
</evidence>
<evidence type="ECO:0000256" key="20">
    <source>
        <dbReference type="SAM" id="MobiDB-lite"/>
    </source>
</evidence>
<feature type="compositionally biased region" description="Low complexity" evidence="20">
    <location>
        <begin position="1503"/>
        <end position="1524"/>
    </location>
</feature>
<evidence type="ECO:0000256" key="7">
    <source>
        <dbReference type="ARBA" id="ARBA00022763"/>
    </source>
</evidence>
<dbReference type="EC" id="5.6.2.4" evidence="17"/>
<keyword evidence="8" id="KW-0378">Hydrolase</keyword>
<keyword evidence="11" id="KW-0067">ATP-binding</keyword>
<dbReference type="GO" id="GO:0005634">
    <property type="term" value="C:nucleus"/>
    <property type="evidence" value="ECO:0007669"/>
    <property type="project" value="UniProtKB-SubCell"/>
</dbReference>
<evidence type="ECO:0000256" key="18">
    <source>
        <dbReference type="ARBA" id="ARBA00044542"/>
    </source>
</evidence>
<feature type="region of interest" description="Disordered" evidence="20">
    <location>
        <begin position="31"/>
        <end position="60"/>
    </location>
</feature>
<dbReference type="Gene3D" id="1.10.150.80">
    <property type="entry name" value="HRDC domain"/>
    <property type="match status" value="1"/>
</dbReference>
<comment type="cofactor">
    <cofactor evidence="1">
        <name>Zn(2+)</name>
        <dbReference type="ChEBI" id="CHEBI:29105"/>
    </cofactor>
</comment>
<keyword evidence="14" id="KW-0413">Isomerase</keyword>
<feature type="compositionally biased region" description="Basic residues" evidence="20">
    <location>
        <begin position="1473"/>
        <end position="1490"/>
    </location>
</feature>
<dbReference type="CDD" id="cd18016">
    <property type="entry name" value="DEXHc_RecQ2_BLM"/>
    <property type="match status" value="1"/>
</dbReference>
<feature type="non-terminal residue" evidence="24">
    <location>
        <position position="1"/>
    </location>
</feature>
<evidence type="ECO:0000256" key="13">
    <source>
        <dbReference type="ARBA" id="ARBA00023204"/>
    </source>
</evidence>
<dbReference type="EMBL" id="JANPWB010000006">
    <property type="protein sequence ID" value="KAJ1179154.1"/>
    <property type="molecule type" value="Genomic_DNA"/>
</dbReference>
<dbReference type="SMART" id="SM00341">
    <property type="entry name" value="HRDC"/>
    <property type="match status" value="1"/>
</dbReference>
<name>A0AAV7TTE2_PLEWA</name>
<comment type="subcellular location">
    <subcellularLocation>
        <location evidence="2">Nucleus</location>
    </subcellularLocation>
</comment>
<evidence type="ECO:0000256" key="5">
    <source>
        <dbReference type="ARBA" id="ARBA00022723"/>
    </source>
</evidence>
<dbReference type="FunFam" id="3.40.50.300:FF:000537">
    <property type="entry name" value="Bloom syndrome RecQ-like helicase"/>
    <property type="match status" value="1"/>
</dbReference>
<evidence type="ECO:0000256" key="14">
    <source>
        <dbReference type="ARBA" id="ARBA00023235"/>
    </source>
</evidence>
<feature type="compositionally biased region" description="Basic and acidic residues" evidence="20">
    <location>
        <begin position="328"/>
        <end position="340"/>
    </location>
</feature>
<dbReference type="GO" id="GO:0046872">
    <property type="term" value="F:metal ion binding"/>
    <property type="evidence" value="ECO:0007669"/>
    <property type="project" value="UniProtKB-KW"/>
</dbReference>
<dbReference type="InterPro" id="IPR011545">
    <property type="entry name" value="DEAD/DEAH_box_helicase_dom"/>
</dbReference>
<dbReference type="InterPro" id="IPR032439">
    <property type="entry name" value="BDHCT_assoc"/>
</dbReference>
<dbReference type="GO" id="GO:0000724">
    <property type="term" value="P:double-strand break repair via homologous recombination"/>
    <property type="evidence" value="ECO:0007669"/>
    <property type="project" value="TreeGrafter"/>
</dbReference>
<dbReference type="Proteomes" id="UP001066276">
    <property type="component" value="Chromosome 3_2"/>
</dbReference>
<evidence type="ECO:0000313" key="25">
    <source>
        <dbReference type="Proteomes" id="UP001066276"/>
    </source>
</evidence>
<dbReference type="CDD" id="cd18794">
    <property type="entry name" value="SF2_C_RecQ"/>
    <property type="match status" value="1"/>
</dbReference>
<dbReference type="InterPro" id="IPR014001">
    <property type="entry name" value="Helicase_ATP-bd"/>
</dbReference>
<gene>
    <name evidence="24" type="ORF">NDU88_004390</name>
</gene>
<dbReference type="GO" id="GO:0006260">
    <property type="term" value="P:DNA replication"/>
    <property type="evidence" value="ECO:0007669"/>
    <property type="project" value="UniProtKB-KW"/>
</dbReference>
<feature type="domain" description="HRDC" evidence="21">
    <location>
        <begin position="1354"/>
        <end position="1434"/>
    </location>
</feature>
<evidence type="ECO:0000256" key="11">
    <source>
        <dbReference type="ARBA" id="ARBA00022840"/>
    </source>
</evidence>
<dbReference type="InterPro" id="IPR018982">
    <property type="entry name" value="RQC_domain"/>
</dbReference>
<keyword evidence="12" id="KW-0238">DNA-binding</keyword>
<dbReference type="GO" id="GO:0005694">
    <property type="term" value="C:chromosome"/>
    <property type="evidence" value="ECO:0007669"/>
    <property type="project" value="TreeGrafter"/>
</dbReference>
<dbReference type="Pfam" id="PF16124">
    <property type="entry name" value="RecQ_Zn_bind"/>
    <property type="match status" value="1"/>
</dbReference>
<feature type="domain" description="Helicase ATP-binding" evidence="22">
    <location>
        <begin position="817"/>
        <end position="992"/>
    </location>
</feature>
<dbReference type="PROSITE" id="PS51192">
    <property type="entry name" value="HELICASE_ATP_BIND_1"/>
    <property type="match status" value="1"/>
</dbReference>
<comment type="similarity">
    <text evidence="3">Belongs to the helicase family. RecQ subfamily.</text>
</comment>
<dbReference type="PROSITE" id="PS00690">
    <property type="entry name" value="DEAH_ATP_HELICASE"/>
    <property type="match status" value="1"/>
</dbReference>
<dbReference type="Pfam" id="PF16204">
    <property type="entry name" value="BDHCT_assoc"/>
    <property type="match status" value="1"/>
</dbReference>
<accession>A0AAV7TTE2</accession>
<feature type="compositionally biased region" description="Polar residues" evidence="20">
    <location>
        <begin position="1491"/>
        <end position="1502"/>
    </location>
</feature>
<dbReference type="InterPro" id="IPR027417">
    <property type="entry name" value="P-loop_NTPase"/>
</dbReference>
<comment type="caution">
    <text evidence="24">The sequence shown here is derived from an EMBL/GenBank/DDBJ whole genome shotgun (WGS) entry which is preliminary data.</text>
</comment>
<dbReference type="Pfam" id="PF08072">
    <property type="entry name" value="BDHCT"/>
    <property type="match status" value="1"/>
</dbReference>
<sequence>RVAQERQSPSKNMAGLPQNNLQKQLQLHSVKGTLNKPTLQKPKTGSFTFKKKTSPDGSTSSSIFKVANFPVFQDQNVNLSEQVPVSKCLPSLTKSKPQQSRISSFLQPTRLAQKSDLECKTSATLSLEGPVHDTALVPTAQNKEILFESGQSMAQRTDSDSSFASVISLEDWDDIDDFDTSWKEKSTAKALPPPQKIQTVKVNKTPPQSSACKTNVSRTWILNAPNTKRTGQGLGTRKTSQQTVQFASIKSDVSLLPDKPSEPLDVTDRSLICLEASVVKEECKDLKDVPPAEPQTVSDLLDVKGDSRFEEANCTGDPEKSSTAQTSKVKEQTELSPSRDEEFLVCPLQADLGEDYDIDCIPPSPEEEGFPTPPPQEDLIASREVAVIKNDLSSNLSSKLHHSVPGQPTDFHKTRLQAASSEPLTIWMVTQEICRLVDAIPLEELLHLSCGSTLLEKRQLRKKLLRESCTVDVHDPGVSSPDRVVNGMGVNTASEWNKSISKHCLSPSPPFQSAQSPSNLDWENEPLGNSPPYDYSHDYPTPSPPSPVRRRSLPESNDTNKFQLTKISQAHASCGANTNTDRTLNPLVPVVGKGSVFTFQGSKGAVKPMLSFTRANGKESSLTKGPTLSSTLCYTPKTGQEDRVSWNFPDSLAATSTTSKVHSKLDSDLDIAARDVSRAAELDFDIDNFEIDGFDDDDVQLVELPREKPVNSQLTAAVFPAVREGQTVKSSWQNSMTLSTTQGNGPGLLSVVHKPSFSQTNKSSPGVTDSLLNKSSLLNPAHERFRGFSFPHSKEMMKIFHKKFGLHRFRMNQLESINASLCGEDCFILMPTGGGKSLCYQLPACVSPGVSIIISPLRSLIVDQVQKLTSFDIPATYLTGDKTDSEASTIYMQLSKKDPIIKLLYVTPEKICASTRLISTLKNLYERQLLSRFVIDEAHCVSQWGHDFRPDYKRLNMLRQQYPSVPMMALTATANPRVQKDILNQLKMSVPQVFTMSFNRHNLKYEVLPKRPKRVAVDCVEWIKKHYSKESGIIYCLSRNECDTMADTLQKEGLSALAYHAGLSDANRDYAQLKWINQDGCQVICATIAFGMGIDKPDVRYVIHASLPKSVEGYYQESGRAGRDGEVSQCLLFYTYHDVTRLRRLIAMEKDGNSASKTTHYNNLYSMVHYCENVVDCRRTQLLSYFGENNFNPNFCKEHPDVMCDNCCGKKNYTSRNVTDEVKNILKFVQENCSTLGGYRKGNTKATYRLTLNMLVDIFLGSKNAKIQTGIFGHGTVYTRHNAERFFRKLVLDRILDEELYITANDQAVAYVTTGEKAQAVLNGFLKVEFYDTECATSIRKNKASVVSNVSQREEMVKKCLGELTELCKRLGKVFNVHYFNIFNTATIRKIAESLSAEPEVLLQIDGVTEDKLEKYGAELIDVLQKYSEYTLPAEDDTQKSSGSAASASRQYASEDEEESRTSSYFRAGTNKGTKRKNNQFYRKSKKRKMSTTNQQAQSKGGYNSNYSRASSTSNSAYSANSSSCPGSTTSFGSRAGGGKKPGFMALPMPQVNKRFPKPAYSVL</sequence>
<dbReference type="InterPro" id="IPR032437">
    <property type="entry name" value="BLM_N"/>
</dbReference>
<keyword evidence="13" id="KW-0234">DNA repair</keyword>
<evidence type="ECO:0000256" key="15">
    <source>
        <dbReference type="ARBA" id="ARBA00023242"/>
    </source>
</evidence>
<dbReference type="InterPro" id="IPR010997">
    <property type="entry name" value="HRDC-like_sf"/>
</dbReference>
<keyword evidence="4" id="KW-0235">DNA replication</keyword>
<dbReference type="SUPFAM" id="SSF52540">
    <property type="entry name" value="P-loop containing nucleoside triphosphate hydrolases"/>
    <property type="match status" value="2"/>
</dbReference>
<dbReference type="InterPro" id="IPR001650">
    <property type="entry name" value="Helicase_C-like"/>
</dbReference>
<dbReference type="InterPro" id="IPR044876">
    <property type="entry name" value="HRDC_dom_sf"/>
</dbReference>
<keyword evidence="15" id="KW-0539">Nucleus</keyword>
<keyword evidence="6" id="KW-0547">Nucleotide-binding</keyword>
<dbReference type="PANTHER" id="PTHR13710:SF153">
    <property type="entry name" value="RECQ-LIKE DNA HELICASE BLM"/>
    <property type="match status" value="1"/>
</dbReference>
<evidence type="ECO:0000256" key="4">
    <source>
        <dbReference type="ARBA" id="ARBA00022705"/>
    </source>
</evidence>
<dbReference type="Pfam" id="PF09382">
    <property type="entry name" value="RQC"/>
    <property type="match status" value="1"/>
</dbReference>
<feature type="region of interest" description="Disordered" evidence="20">
    <location>
        <begin position="1434"/>
        <end position="1550"/>
    </location>
</feature>
<dbReference type="SMART" id="SM00490">
    <property type="entry name" value="HELICc"/>
    <property type="match status" value="1"/>
</dbReference>
<keyword evidence="7" id="KW-0227">DNA damage</keyword>
<evidence type="ECO:0000256" key="6">
    <source>
        <dbReference type="ARBA" id="ARBA00022741"/>
    </source>
</evidence>
<dbReference type="InterPro" id="IPR002121">
    <property type="entry name" value="HRDC_dom"/>
</dbReference>
<dbReference type="GO" id="GO:0016818">
    <property type="term" value="F:hydrolase activity, acting on acid anhydrides, in phosphorus-containing anhydrides"/>
    <property type="evidence" value="ECO:0007669"/>
    <property type="project" value="InterPro"/>
</dbReference>
<evidence type="ECO:0000259" key="21">
    <source>
        <dbReference type="PROSITE" id="PS50967"/>
    </source>
</evidence>
<evidence type="ECO:0000256" key="1">
    <source>
        <dbReference type="ARBA" id="ARBA00001947"/>
    </source>
</evidence>
<keyword evidence="25" id="KW-1185">Reference proteome</keyword>
<evidence type="ECO:0000256" key="16">
    <source>
        <dbReference type="ARBA" id="ARBA00034617"/>
    </source>
</evidence>
<dbReference type="GO" id="GO:0003677">
    <property type="term" value="F:DNA binding"/>
    <property type="evidence" value="ECO:0007669"/>
    <property type="project" value="UniProtKB-KW"/>
</dbReference>
<comment type="catalytic activity">
    <reaction evidence="16">
        <text>Couples ATP hydrolysis with the unwinding of duplex DNA by translocating in the 3'-5' direction.</text>
        <dbReference type="EC" id="5.6.2.4"/>
    </reaction>
</comment>
<dbReference type="NCBIfam" id="TIGR00614">
    <property type="entry name" value="recQ_fam"/>
    <property type="match status" value="1"/>
</dbReference>
<dbReference type="PROSITE" id="PS51194">
    <property type="entry name" value="HELICASE_CTER"/>
    <property type="match status" value="1"/>
</dbReference>
<evidence type="ECO:0000259" key="23">
    <source>
        <dbReference type="PROSITE" id="PS51194"/>
    </source>
</evidence>
<dbReference type="PROSITE" id="PS50967">
    <property type="entry name" value="HRDC"/>
    <property type="match status" value="1"/>
</dbReference>
<dbReference type="SMART" id="SM00956">
    <property type="entry name" value="RQC"/>
    <property type="match status" value="1"/>
</dbReference>
<dbReference type="Pfam" id="PF00570">
    <property type="entry name" value="HRDC"/>
    <property type="match status" value="1"/>
</dbReference>
<feature type="region of interest" description="Disordered" evidence="20">
    <location>
        <begin position="311"/>
        <end position="340"/>
    </location>
</feature>